<keyword evidence="3" id="KW-1003">Cell membrane</keyword>
<evidence type="ECO:0000256" key="5">
    <source>
        <dbReference type="ARBA" id="ARBA00022989"/>
    </source>
</evidence>
<dbReference type="InterPro" id="IPR049142">
    <property type="entry name" value="MS_channel_1st"/>
</dbReference>
<feature type="transmembrane region" description="Helical" evidence="7">
    <location>
        <begin position="12"/>
        <end position="34"/>
    </location>
</feature>
<dbReference type="GO" id="GO:0005886">
    <property type="term" value="C:plasma membrane"/>
    <property type="evidence" value="ECO:0007669"/>
    <property type="project" value="UniProtKB-SubCell"/>
</dbReference>
<evidence type="ECO:0000256" key="7">
    <source>
        <dbReference type="SAM" id="Phobius"/>
    </source>
</evidence>
<feature type="domain" description="Mechanosensitive ion channel transmembrane helices 2/3" evidence="10">
    <location>
        <begin position="61"/>
        <end position="102"/>
    </location>
</feature>
<organism evidence="11 12">
    <name type="scientific">Thermotomaculum hydrothermale</name>
    <dbReference type="NCBI Taxonomy" id="981385"/>
    <lineage>
        <taxon>Bacteria</taxon>
        <taxon>Pseudomonadati</taxon>
        <taxon>Acidobacteriota</taxon>
        <taxon>Holophagae</taxon>
        <taxon>Thermotomaculales</taxon>
        <taxon>Thermotomaculaceae</taxon>
        <taxon>Thermotomaculum</taxon>
    </lineage>
</organism>
<protein>
    <submittedName>
        <fullName evidence="11">Small conductance mechanosensitive channel</fullName>
    </submittedName>
</protein>
<dbReference type="PANTHER" id="PTHR30221">
    <property type="entry name" value="SMALL-CONDUCTANCE MECHANOSENSITIVE CHANNEL"/>
    <property type="match status" value="1"/>
</dbReference>
<dbReference type="PANTHER" id="PTHR30221:SF1">
    <property type="entry name" value="SMALL-CONDUCTANCE MECHANOSENSITIVE CHANNEL"/>
    <property type="match status" value="1"/>
</dbReference>
<dbReference type="GO" id="GO:0008381">
    <property type="term" value="F:mechanosensitive monoatomic ion channel activity"/>
    <property type="evidence" value="ECO:0007669"/>
    <property type="project" value="InterPro"/>
</dbReference>
<evidence type="ECO:0000259" key="10">
    <source>
        <dbReference type="Pfam" id="PF21088"/>
    </source>
</evidence>
<dbReference type="Pfam" id="PF21082">
    <property type="entry name" value="MS_channel_3rd"/>
    <property type="match status" value="1"/>
</dbReference>
<dbReference type="Pfam" id="PF00924">
    <property type="entry name" value="MS_channel_2nd"/>
    <property type="match status" value="1"/>
</dbReference>
<dbReference type="InterPro" id="IPR011014">
    <property type="entry name" value="MscS_channel_TM-2"/>
</dbReference>
<dbReference type="SUPFAM" id="SSF82689">
    <property type="entry name" value="Mechanosensitive channel protein MscS (YggB), C-terminal domain"/>
    <property type="match status" value="1"/>
</dbReference>
<comment type="similarity">
    <text evidence="2">Belongs to the MscS (TC 1.A.23) family.</text>
</comment>
<evidence type="ECO:0000313" key="12">
    <source>
        <dbReference type="Proteomes" id="UP000595564"/>
    </source>
</evidence>
<gene>
    <name evidence="11" type="primary">mscS</name>
    <name evidence="11" type="ORF">TTHT_1889</name>
</gene>
<feature type="domain" description="Mechanosensitive ion channel MscS" evidence="8">
    <location>
        <begin position="103"/>
        <end position="170"/>
    </location>
</feature>
<reference evidence="11 12" key="1">
    <citation type="journal article" date="2012" name="Extremophiles">
        <title>Thermotomaculum hydrothermale gen. nov., sp. nov., a novel heterotrophic thermophile within the phylum Acidobacteria from a deep-sea hydrothermal vent chimney in the Southern Okinawa Trough.</title>
        <authorList>
            <person name="Izumi H."/>
            <person name="Nunoura T."/>
            <person name="Miyazaki M."/>
            <person name="Mino S."/>
            <person name="Toki T."/>
            <person name="Takai K."/>
            <person name="Sako Y."/>
            <person name="Sawabe T."/>
            <person name="Nakagawa S."/>
        </authorList>
    </citation>
    <scope>NUCLEOTIDE SEQUENCE [LARGE SCALE GENOMIC DNA]</scope>
    <source>
        <strain evidence="11 12">AC55</strain>
    </source>
</reference>
<keyword evidence="6 7" id="KW-0472">Membrane</keyword>
<keyword evidence="12" id="KW-1185">Reference proteome</keyword>
<dbReference type="EMBL" id="AP017470">
    <property type="protein sequence ID" value="BBB33344.1"/>
    <property type="molecule type" value="Genomic_DNA"/>
</dbReference>
<dbReference type="Gene3D" id="2.30.30.60">
    <property type="match status" value="1"/>
</dbReference>
<comment type="subcellular location">
    <subcellularLocation>
        <location evidence="1">Cell membrane</location>
        <topology evidence="1">Multi-pass membrane protein</topology>
    </subcellularLocation>
</comment>
<evidence type="ECO:0000256" key="2">
    <source>
        <dbReference type="ARBA" id="ARBA00008017"/>
    </source>
</evidence>
<evidence type="ECO:0000313" key="11">
    <source>
        <dbReference type="EMBL" id="BBB33344.1"/>
    </source>
</evidence>
<dbReference type="Gene3D" id="1.10.287.1260">
    <property type="match status" value="1"/>
</dbReference>
<dbReference type="InterPro" id="IPR045275">
    <property type="entry name" value="MscS_archaea/bacteria_type"/>
</dbReference>
<dbReference type="Proteomes" id="UP000595564">
    <property type="component" value="Chromosome"/>
</dbReference>
<dbReference type="InterPro" id="IPR010920">
    <property type="entry name" value="LSM_dom_sf"/>
</dbReference>
<dbReference type="KEGG" id="thyd:TTHT_1889"/>
<sequence length="273" mass="30315">MDFAKLYNSVSLWLQANWGVILKYLIFLIVGFYLSAKVSKVVASIMKKRNVDPAVINLVRKLVYYTLIFVVLLSVLTGLGFNINSLLALIGAVGLGIGLALKDSLSQIASGIQLVIFRPFTIGDFIDLGSASGIVQDIGFFYTTLKTLDNKVITVPNNVITTSSIVNFTKEKIRRVDATFGIGYSDDIKKAKKIMLDVASKNEKILKEPKTEVFVIELGDSSVNLELRAWVDPADYWDVYFYLLENVKIEFDKNGISIPFPQMDVHLDGGLSK</sequence>
<name>A0A7R6SZ04_9BACT</name>
<feature type="domain" description="Mechanosensitive ion channel MscS C-terminal" evidence="9">
    <location>
        <begin position="177"/>
        <end position="258"/>
    </location>
</feature>
<dbReference type="PROSITE" id="PS01246">
    <property type="entry name" value="UPF0003"/>
    <property type="match status" value="1"/>
</dbReference>
<dbReference type="Pfam" id="PF21088">
    <property type="entry name" value="MS_channel_1st"/>
    <property type="match status" value="1"/>
</dbReference>
<keyword evidence="4 7" id="KW-0812">Transmembrane</keyword>
<dbReference type="SUPFAM" id="SSF50182">
    <property type="entry name" value="Sm-like ribonucleoproteins"/>
    <property type="match status" value="1"/>
</dbReference>
<keyword evidence="5 7" id="KW-1133">Transmembrane helix</keyword>
<dbReference type="RefSeq" id="WP_201327651.1">
    <property type="nucleotide sequence ID" value="NZ_AP017470.1"/>
</dbReference>
<accession>A0A7R6SZ04</accession>
<evidence type="ECO:0000256" key="3">
    <source>
        <dbReference type="ARBA" id="ARBA00022475"/>
    </source>
</evidence>
<evidence type="ECO:0000256" key="1">
    <source>
        <dbReference type="ARBA" id="ARBA00004651"/>
    </source>
</evidence>
<dbReference type="AlphaFoldDB" id="A0A7R6SZ04"/>
<evidence type="ECO:0000259" key="9">
    <source>
        <dbReference type="Pfam" id="PF21082"/>
    </source>
</evidence>
<dbReference type="InterPro" id="IPR006686">
    <property type="entry name" value="MscS_channel_CS"/>
</dbReference>
<evidence type="ECO:0000256" key="4">
    <source>
        <dbReference type="ARBA" id="ARBA00022692"/>
    </source>
</evidence>
<dbReference type="InterPro" id="IPR023408">
    <property type="entry name" value="MscS_beta-dom_sf"/>
</dbReference>
<dbReference type="InterPro" id="IPR006685">
    <property type="entry name" value="MscS_channel_2nd"/>
</dbReference>
<dbReference type="Gene3D" id="3.30.70.100">
    <property type="match status" value="1"/>
</dbReference>
<dbReference type="InterPro" id="IPR011066">
    <property type="entry name" value="MscS_channel_C_sf"/>
</dbReference>
<dbReference type="InterPro" id="IPR049278">
    <property type="entry name" value="MS_channel_C"/>
</dbReference>
<evidence type="ECO:0000256" key="6">
    <source>
        <dbReference type="ARBA" id="ARBA00023136"/>
    </source>
</evidence>
<dbReference type="SUPFAM" id="SSF82861">
    <property type="entry name" value="Mechanosensitive channel protein MscS (YggB), transmembrane region"/>
    <property type="match status" value="1"/>
</dbReference>
<proteinExistence type="inferred from homology"/>
<evidence type="ECO:0000259" key="8">
    <source>
        <dbReference type="Pfam" id="PF00924"/>
    </source>
</evidence>
<feature type="transmembrane region" description="Helical" evidence="7">
    <location>
        <begin position="55"/>
        <end position="75"/>
    </location>
</feature>